<dbReference type="EMBL" id="CP018477">
    <property type="protein sequence ID" value="ASV75524.1"/>
    <property type="molecule type" value="Genomic_DNA"/>
</dbReference>
<sequence length="871" mass="94598">MRTRPPSIPRQSTAQPEKIVAVVLVIVFSTWWICVSSGCRKPVITPEAKPWSAAETDPLETASDLEQWPMFRGPFAQGIGVNAHPPIQFSLQHNLKWKVPVPGKGNSSPVVWGDFVFVTSAVGNDREPVGVVLAFRRSDGQLLWRREVGRLQGKTHPKNGYASPSVATDGERVVAFFGSAGLICCDFEGNFLWQKPLGPQEHIYGVAASPIIVGDTVIQLCDRDEHSFLIAVDKRTGKEVWRTPRDSTGCWTTPVLVPLEKNLSYLVVNGGEVGNVGQLTIYDSRTGRKLWSYDGLETLVTPVALFRNQTLFSLSGRNGPILAFHLEGQERSVRAELLWRLPRGGPYIPSGIVYRNRLYVLSDLKWLTCYNPGNGEVVWRASLEGTFTASLVAADGRLYAVNERGVVFVVAAGDEFRLLARNDIGGQCLATPAVVDRDFVLRTAEALYCFSEPGGSENVKQGNSKPAASRSQDAERHKDSPTVPSGTTLHNSVAEPTSAETAVDIVSGSDWPVFRGTLTATGLALGRFDRPPRQAWVFTAENDSFTATPVVAENTVFLGGNEGNFYAVDLQTGQKRWAWKAPAGIVAPACYWNGHVYVGDVNGGFHCLRAETGDPVWQLEVAGEIDGGPSFATLPSGKQVVVFGSQDTFLYCVDAQSGDILWKGGGHDQIRCTPPIVEGRTFIAGCDGKLHVLEIHDGKEIAAIDLEGPTGSTPAVVGPLAYVGTENGVFFGIDWKQAKVVWRYDNENDGGAFRASAAVSERYVVVGSRDKAVHCFDRITGRHLWRFPTRRYVDASPVIVRATQDADPDNDLVLAASLDGHLYAIRIRDGQSPWSLTVGGAISASPVVVQNALLVATEDGDLLCYRAAIEP</sequence>
<dbReference type="PANTHER" id="PTHR34512">
    <property type="entry name" value="CELL SURFACE PROTEIN"/>
    <property type="match status" value="1"/>
</dbReference>
<dbReference type="InterPro" id="IPR002372">
    <property type="entry name" value="PQQ_rpt_dom"/>
</dbReference>
<evidence type="ECO:0000313" key="3">
    <source>
        <dbReference type="EMBL" id="ASV75524.1"/>
    </source>
</evidence>
<evidence type="ECO:0000313" key="4">
    <source>
        <dbReference type="Proteomes" id="UP000215086"/>
    </source>
</evidence>
<dbReference type="PANTHER" id="PTHR34512:SF30">
    <property type="entry name" value="OUTER MEMBRANE PROTEIN ASSEMBLY FACTOR BAMB"/>
    <property type="match status" value="1"/>
</dbReference>
<dbReference type="AlphaFoldDB" id="A0A286RHS1"/>
<gene>
    <name evidence="3" type="ORF">THTE_2922</name>
</gene>
<feature type="domain" description="Pyrrolo-quinoline quinone repeat" evidence="2">
    <location>
        <begin position="650"/>
        <end position="867"/>
    </location>
</feature>
<dbReference type="RefSeq" id="WP_168175841.1">
    <property type="nucleotide sequence ID" value="NZ_CP018477.1"/>
</dbReference>
<dbReference type="InterPro" id="IPR018391">
    <property type="entry name" value="PQQ_b-propeller_rpt"/>
</dbReference>
<evidence type="ECO:0000256" key="1">
    <source>
        <dbReference type="SAM" id="MobiDB-lite"/>
    </source>
</evidence>
<feature type="region of interest" description="Disordered" evidence="1">
    <location>
        <begin position="455"/>
        <end position="496"/>
    </location>
</feature>
<evidence type="ECO:0000259" key="2">
    <source>
        <dbReference type="Pfam" id="PF13360"/>
    </source>
</evidence>
<keyword evidence="4" id="KW-1185">Reference proteome</keyword>
<dbReference type="SUPFAM" id="SSF50998">
    <property type="entry name" value="Quinoprotein alcohol dehydrogenase-like"/>
    <property type="match status" value="2"/>
</dbReference>
<dbReference type="InterPro" id="IPR011047">
    <property type="entry name" value="Quinoprotein_ADH-like_sf"/>
</dbReference>
<dbReference type="Gene3D" id="2.130.10.10">
    <property type="entry name" value="YVTN repeat-like/Quinoprotein amine dehydrogenase"/>
    <property type="match status" value="4"/>
</dbReference>
<accession>A0A286RHS1</accession>
<proteinExistence type="predicted"/>
<dbReference type="KEGG" id="ttf:THTE_2922"/>
<feature type="compositionally biased region" description="Polar residues" evidence="1">
    <location>
        <begin position="482"/>
        <end position="496"/>
    </location>
</feature>
<dbReference type="Proteomes" id="UP000215086">
    <property type="component" value="Chromosome"/>
</dbReference>
<reference evidence="3 4" key="1">
    <citation type="journal article" name="Front. Microbiol.">
        <title>Sugar Metabolism of the First Thermophilic Planctomycete Thermogutta terrifontis: Comparative Genomic and Transcriptomic Approaches.</title>
        <authorList>
            <person name="Elcheninov A.G."/>
            <person name="Menzel P."/>
            <person name="Gudbergsdottir S.R."/>
            <person name="Slesarev A.I."/>
            <person name="Kadnikov V.V."/>
            <person name="Krogh A."/>
            <person name="Bonch-Osmolovskaya E.A."/>
            <person name="Peng X."/>
            <person name="Kublanov I.V."/>
        </authorList>
    </citation>
    <scope>NUCLEOTIDE SEQUENCE [LARGE SCALE GENOMIC DNA]</scope>
    <source>
        <strain evidence="3 4">R1</strain>
    </source>
</reference>
<name>A0A286RHS1_9BACT</name>
<feature type="domain" description="Pyrrolo-quinoline quinone repeat" evidence="2">
    <location>
        <begin position="346"/>
        <end position="578"/>
    </location>
</feature>
<protein>
    <recommendedName>
        <fullName evidence="2">Pyrrolo-quinoline quinone repeat domain-containing protein</fullName>
    </recommendedName>
</protein>
<feature type="domain" description="Pyrrolo-quinoline quinone repeat" evidence="2">
    <location>
        <begin position="229"/>
        <end position="299"/>
    </location>
</feature>
<dbReference type="Pfam" id="PF13360">
    <property type="entry name" value="PQQ_2"/>
    <property type="match status" value="4"/>
</dbReference>
<feature type="domain" description="Pyrrolo-quinoline quinone repeat" evidence="2">
    <location>
        <begin position="95"/>
        <end position="218"/>
    </location>
</feature>
<feature type="compositionally biased region" description="Polar residues" evidence="1">
    <location>
        <begin position="458"/>
        <end position="471"/>
    </location>
</feature>
<organism evidence="3 4">
    <name type="scientific">Thermogutta terrifontis</name>
    <dbReference type="NCBI Taxonomy" id="1331910"/>
    <lineage>
        <taxon>Bacteria</taxon>
        <taxon>Pseudomonadati</taxon>
        <taxon>Planctomycetota</taxon>
        <taxon>Planctomycetia</taxon>
        <taxon>Pirellulales</taxon>
        <taxon>Thermoguttaceae</taxon>
        <taxon>Thermogutta</taxon>
    </lineage>
</organism>
<dbReference type="InterPro" id="IPR015943">
    <property type="entry name" value="WD40/YVTN_repeat-like_dom_sf"/>
</dbReference>
<dbReference type="SMART" id="SM00564">
    <property type="entry name" value="PQQ"/>
    <property type="match status" value="11"/>
</dbReference>